<evidence type="ECO:0000256" key="7">
    <source>
        <dbReference type="ARBA" id="ARBA00023136"/>
    </source>
</evidence>
<reference evidence="9 10" key="1">
    <citation type="submission" date="2017-02" db="EMBL/GenBank/DDBJ databases">
        <title>Paraburkholderia sophoroidis sp. nov. and Paraburkholderia steynii sp. nov. rhizobial symbionts of the fynbos legume Hypocalyptus sophoroides.</title>
        <authorList>
            <person name="Steenkamp E.T."/>
            <person name="Beukes C.W."/>
            <person name="Van Zyl E."/>
            <person name="Avontuur J."/>
            <person name="Chan W.Y."/>
            <person name="Hassen A."/>
            <person name="Palmer M."/>
            <person name="Mthombeni L."/>
            <person name="Phalane F."/>
            <person name="Sereme K."/>
            <person name="Venter S.N."/>
        </authorList>
    </citation>
    <scope>NUCLEOTIDE SEQUENCE [LARGE SCALE GENOMIC DNA]</scope>
    <source>
        <strain evidence="9 10">HC1.1ba</strain>
    </source>
</reference>
<evidence type="ECO:0000256" key="6">
    <source>
        <dbReference type="ARBA" id="ARBA00022989"/>
    </source>
</evidence>
<dbReference type="InterPro" id="IPR004688">
    <property type="entry name" value="Ni/Co_transpt"/>
</dbReference>
<protein>
    <recommendedName>
        <fullName evidence="8">Nickel/cobalt efflux system</fullName>
    </recommendedName>
</protein>
<dbReference type="PANTHER" id="PTHR31611:SF0">
    <property type="entry name" value="HIGH-AFFINITY NICKEL TRANSPORT PROTEIN NIC1"/>
    <property type="match status" value="1"/>
</dbReference>
<name>A0A4R0XAC6_9BURK</name>
<feature type="transmembrane region" description="Helical" evidence="8">
    <location>
        <begin position="32"/>
        <end position="52"/>
    </location>
</feature>
<evidence type="ECO:0000256" key="2">
    <source>
        <dbReference type="ARBA" id="ARBA00010892"/>
    </source>
</evidence>
<dbReference type="InterPro" id="IPR011541">
    <property type="entry name" value="Ni/Co_transpt_high_affinity"/>
</dbReference>
<dbReference type="Pfam" id="PF03824">
    <property type="entry name" value="NicO"/>
    <property type="match status" value="1"/>
</dbReference>
<evidence type="ECO:0000313" key="10">
    <source>
        <dbReference type="Proteomes" id="UP000294200"/>
    </source>
</evidence>
<keyword evidence="3 8" id="KW-0813">Transport</keyword>
<dbReference type="GO" id="GO:0005886">
    <property type="term" value="C:plasma membrane"/>
    <property type="evidence" value="ECO:0007669"/>
    <property type="project" value="UniProtKB-SubCell"/>
</dbReference>
<keyword evidence="7 8" id="KW-0472">Membrane</keyword>
<dbReference type="GO" id="GO:0015099">
    <property type="term" value="F:nickel cation transmembrane transporter activity"/>
    <property type="evidence" value="ECO:0007669"/>
    <property type="project" value="UniProtKB-UniRule"/>
</dbReference>
<evidence type="ECO:0000313" key="9">
    <source>
        <dbReference type="EMBL" id="TCG02831.1"/>
    </source>
</evidence>
<dbReference type="PANTHER" id="PTHR31611">
    <property type="entry name" value="HIGH-AFFINITY NICKEL TRANSPORT PROTEIN NIC1"/>
    <property type="match status" value="1"/>
</dbReference>
<keyword evidence="6 8" id="KW-1133">Transmembrane helix</keyword>
<keyword evidence="10" id="KW-1185">Reference proteome</keyword>
<organism evidence="9 10">
    <name type="scientific">Paraburkholderia steynii</name>
    <dbReference type="NCBI Taxonomy" id="1245441"/>
    <lineage>
        <taxon>Bacteria</taxon>
        <taxon>Pseudomonadati</taxon>
        <taxon>Pseudomonadota</taxon>
        <taxon>Betaproteobacteria</taxon>
        <taxon>Burkholderiales</taxon>
        <taxon>Burkholderiaceae</taxon>
        <taxon>Paraburkholderia</taxon>
    </lineage>
</organism>
<evidence type="ECO:0000256" key="1">
    <source>
        <dbReference type="ARBA" id="ARBA00004127"/>
    </source>
</evidence>
<keyword evidence="5 8" id="KW-0812">Transmembrane</keyword>
<feature type="non-terminal residue" evidence="9">
    <location>
        <position position="54"/>
    </location>
</feature>
<accession>A0A4R0XAC6</accession>
<dbReference type="EMBL" id="MWML01000708">
    <property type="protein sequence ID" value="TCG02831.1"/>
    <property type="molecule type" value="Genomic_DNA"/>
</dbReference>
<dbReference type="AlphaFoldDB" id="A0A4R0XAC6"/>
<comment type="caution">
    <text evidence="8">Lacks conserved residue(s) required for the propagation of feature annotation.</text>
</comment>
<evidence type="ECO:0000256" key="5">
    <source>
        <dbReference type="ARBA" id="ARBA00022692"/>
    </source>
</evidence>
<comment type="caution">
    <text evidence="9">The sequence shown here is derived from an EMBL/GenBank/DDBJ whole genome shotgun (WGS) entry which is preliminary data.</text>
</comment>
<dbReference type="GO" id="GO:0012505">
    <property type="term" value="C:endomembrane system"/>
    <property type="evidence" value="ECO:0007669"/>
    <property type="project" value="UniProtKB-SubCell"/>
</dbReference>
<proteinExistence type="inferred from homology"/>
<dbReference type="Proteomes" id="UP000294200">
    <property type="component" value="Unassembled WGS sequence"/>
</dbReference>
<gene>
    <name evidence="9" type="ORF">BZM27_52945</name>
</gene>
<evidence type="ECO:0000256" key="8">
    <source>
        <dbReference type="RuleBase" id="RU362101"/>
    </source>
</evidence>
<keyword evidence="4" id="KW-0533">Nickel</keyword>
<evidence type="ECO:0000256" key="4">
    <source>
        <dbReference type="ARBA" id="ARBA00022596"/>
    </source>
</evidence>
<comment type="subcellular location">
    <subcellularLocation>
        <location evidence="8">Cell membrane</location>
        <topology evidence="8">Multi-pass membrane protein</topology>
    </subcellularLocation>
    <subcellularLocation>
        <location evidence="1">Endomembrane system</location>
        <topology evidence="1">Multi-pass membrane protein</topology>
    </subcellularLocation>
</comment>
<comment type="similarity">
    <text evidence="2 8">Belongs to the NiCoT transporter (TC 2.A.52) family.</text>
</comment>
<sequence>MFAAGMSLVDTTDGVLMLGAYEWAFVRPIRKLYYNVVITLVSVLVAVLIGGIET</sequence>
<evidence type="ECO:0000256" key="3">
    <source>
        <dbReference type="ARBA" id="ARBA00022448"/>
    </source>
</evidence>